<comment type="caution">
    <text evidence="2">The sequence shown here is derived from an EMBL/GenBank/DDBJ whole genome shotgun (WGS) entry which is preliminary data.</text>
</comment>
<dbReference type="CDD" id="cd06222">
    <property type="entry name" value="RNase_H_like"/>
    <property type="match status" value="1"/>
</dbReference>
<evidence type="ECO:0000259" key="1">
    <source>
        <dbReference type="Pfam" id="PF13456"/>
    </source>
</evidence>
<dbReference type="Gene3D" id="3.30.420.10">
    <property type="entry name" value="Ribonuclease H-like superfamily/Ribonuclease H"/>
    <property type="match status" value="1"/>
</dbReference>
<evidence type="ECO:0000313" key="2">
    <source>
        <dbReference type="EMBL" id="KAK3183579.1"/>
    </source>
</evidence>
<keyword evidence="3" id="KW-1185">Reference proteome</keyword>
<dbReference type="Pfam" id="PF13456">
    <property type="entry name" value="RVT_3"/>
    <property type="match status" value="1"/>
</dbReference>
<dbReference type="InterPro" id="IPR002156">
    <property type="entry name" value="RNaseH_domain"/>
</dbReference>
<dbReference type="Proteomes" id="UP001281410">
    <property type="component" value="Unassembled WGS sequence"/>
</dbReference>
<dbReference type="InterPro" id="IPR036397">
    <property type="entry name" value="RNaseH_sf"/>
</dbReference>
<dbReference type="InterPro" id="IPR044730">
    <property type="entry name" value="RNase_H-like_dom_plant"/>
</dbReference>
<proteinExistence type="predicted"/>
<reference evidence="2" key="1">
    <citation type="journal article" date="2023" name="Plant J.">
        <title>Genome sequences and population genomics provide insights into the demographic history, inbreeding, and mutation load of two 'living fossil' tree species of Dipteronia.</title>
        <authorList>
            <person name="Feng Y."/>
            <person name="Comes H.P."/>
            <person name="Chen J."/>
            <person name="Zhu S."/>
            <person name="Lu R."/>
            <person name="Zhang X."/>
            <person name="Li P."/>
            <person name="Qiu J."/>
            <person name="Olsen K.M."/>
            <person name="Qiu Y."/>
        </authorList>
    </citation>
    <scope>NUCLEOTIDE SEQUENCE</scope>
    <source>
        <strain evidence="2">NBL</strain>
    </source>
</reference>
<evidence type="ECO:0000313" key="3">
    <source>
        <dbReference type="Proteomes" id="UP001281410"/>
    </source>
</evidence>
<gene>
    <name evidence="2" type="ORF">Dsin_030865</name>
</gene>
<dbReference type="SUPFAM" id="SSF53098">
    <property type="entry name" value="Ribonuclease H-like"/>
    <property type="match status" value="1"/>
</dbReference>
<dbReference type="PANTHER" id="PTHR36617:SF5">
    <property type="entry name" value="OS05G0421675 PROTEIN"/>
    <property type="match status" value="1"/>
</dbReference>
<sequence length="227" mass="25333">MSLMTDFPRIFALASTKVGVVAEFGSWQGQSWVWEVKTRRPLFDWERAQWAAFIRRLDQYKPCLGISNAVAWSCSSNGLFSVGSFRQCLEELEVECSTDFKFIWQGVAEETVDHLFLFCPRHIGNADANSAEIFAIHQACVLCAGSLTLVGKEVHIISDSIVAVSWVNGSGFGCLKHVKLIYDIRNLLRFLGRISVSHNIRSSNSFADSLAKKGSNMEGDSVNWSLD</sequence>
<dbReference type="EMBL" id="JANJYJ010000010">
    <property type="protein sequence ID" value="KAK3183579.1"/>
    <property type="molecule type" value="Genomic_DNA"/>
</dbReference>
<dbReference type="AlphaFoldDB" id="A0AAD9ZLQ7"/>
<protein>
    <recommendedName>
        <fullName evidence="1">RNase H type-1 domain-containing protein</fullName>
    </recommendedName>
</protein>
<dbReference type="GO" id="GO:0004523">
    <property type="term" value="F:RNA-DNA hybrid ribonuclease activity"/>
    <property type="evidence" value="ECO:0007669"/>
    <property type="project" value="InterPro"/>
</dbReference>
<feature type="domain" description="RNase H type-1" evidence="1">
    <location>
        <begin position="124"/>
        <end position="213"/>
    </location>
</feature>
<organism evidence="2 3">
    <name type="scientific">Dipteronia sinensis</name>
    <dbReference type="NCBI Taxonomy" id="43782"/>
    <lineage>
        <taxon>Eukaryota</taxon>
        <taxon>Viridiplantae</taxon>
        <taxon>Streptophyta</taxon>
        <taxon>Embryophyta</taxon>
        <taxon>Tracheophyta</taxon>
        <taxon>Spermatophyta</taxon>
        <taxon>Magnoliopsida</taxon>
        <taxon>eudicotyledons</taxon>
        <taxon>Gunneridae</taxon>
        <taxon>Pentapetalae</taxon>
        <taxon>rosids</taxon>
        <taxon>malvids</taxon>
        <taxon>Sapindales</taxon>
        <taxon>Sapindaceae</taxon>
        <taxon>Hippocastanoideae</taxon>
        <taxon>Acereae</taxon>
        <taxon>Dipteronia</taxon>
    </lineage>
</organism>
<dbReference type="PANTHER" id="PTHR36617">
    <property type="entry name" value="PROTEIN, PUTATIVE-RELATED"/>
    <property type="match status" value="1"/>
</dbReference>
<accession>A0AAD9ZLQ7</accession>
<dbReference type="GO" id="GO:0003676">
    <property type="term" value="F:nucleic acid binding"/>
    <property type="evidence" value="ECO:0007669"/>
    <property type="project" value="InterPro"/>
</dbReference>
<dbReference type="InterPro" id="IPR012337">
    <property type="entry name" value="RNaseH-like_sf"/>
</dbReference>
<name>A0AAD9ZLQ7_9ROSI</name>